<proteinExistence type="predicted"/>
<accession>A0ABU6IP29</accession>
<dbReference type="InterPro" id="IPR053182">
    <property type="entry name" value="YobU-like_regulator"/>
</dbReference>
<dbReference type="PANTHER" id="PTHR36444:SF2">
    <property type="entry name" value="TRANSCRIPTIONAL REGULATOR PROTEIN YOBU-RELATED"/>
    <property type="match status" value="1"/>
</dbReference>
<dbReference type="InterPro" id="IPR010499">
    <property type="entry name" value="AraC_E-bd"/>
</dbReference>
<name>A0ABU6IP29_9FLAO</name>
<evidence type="ECO:0000313" key="3">
    <source>
        <dbReference type="Proteomes" id="UP001355298"/>
    </source>
</evidence>
<keyword evidence="3" id="KW-1185">Reference proteome</keyword>
<feature type="domain" description="AraC effector-binding" evidence="1">
    <location>
        <begin position="1"/>
        <end position="158"/>
    </location>
</feature>
<dbReference type="SUPFAM" id="SSF55136">
    <property type="entry name" value="Probable bacterial effector-binding domain"/>
    <property type="match status" value="1"/>
</dbReference>
<reference evidence="2 3" key="1">
    <citation type="submission" date="2024-01" db="EMBL/GenBank/DDBJ databases">
        <title>The strains designed SYSU M86414 and SYSU M84420 isolated from the marine sediment in San Sha City (Hainan Province, China).</title>
        <authorList>
            <person name="Guo D."/>
        </authorList>
    </citation>
    <scope>NUCLEOTIDE SEQUENCE [LARGE SCALE GENOMIC DNA]</scope>
    <source>
        <strain evidence="2 3">SYSU M84420</strain>
    </source>
</reference>
<evidence type="ECO:0000259" key="1">
    <source>
        <dbReference type="SMART" id="SM00871"/>
    </source>
</evidence>
<dbReference type="InterPro" id="IPR029442">
    <property type="entry name" value="GyrI-like"/>
</dbReference>
<evidence type="ECO:0000313" key="2">
    <source>
        <dbReference type="EMBL" id="MEC4264866.1"/>
    </source>
</evidence>
<sequence length="161" mass="18776">MTPKIETLPPTKLIGKKLSTSFADDKTFDLWTSFSPRKREVKNSINNDLYSVEIYPDTSFFENFDPTLAFEKWAAIAVSDFEQIPDQMESLALPKGLYAVFPYKGKPSHAMETFKYIYSEWLPLSEYEMDSRPYFALMGDKYKGEHPESEEEFWVPIKVKQ</sequence>
<dbReference type="Gene3D" id="3.20.80.10">
    <property type="entry name" value="Regulatory factor, effector binding domain"/>
    <property type="match status" value="1"/>
</dbReference>
<dbReference type="RefSeq" id="WP_326277405.1">
    <property type="nucleotide sequence ID" value="NZ_JAYKYV010000003.1"/>
</dbReference>
<dbReference type="InterPro" id="IPR011256">
    <property type="entry name" value="Reg_factor_effector_dom_sf"/>
</dbReference>
<dbReference type="Proteomes" id="UP001355298">
    <property type="component" value="Unassembled WGS sequence"/>
</dbReference>
<dbReference type="PANTHER" id="PTHR36444">
    <property type="entry name" value="TRANSCRIPTIONAL REGULATOR PROTEIN YOBU-RELATED"/>
    <property type="match status" value="1"/>
</dbReference>
<dbReference type="Pfam" id="PF06445">
    <property type="entry name" value="GyrI-like"/>
    <property type="match status" value="1"/>
</dbReference>
<organism evidence="2 3">
    <name type="scientific">Flagellimonas halotolerans</name>
    <dbReference type="NCBI Taxonomy" id="3112164"/>
    <lineage>
        <taxon>Bacteria</taxon>
        <taxon>Pseudomonadati</taxon>
        <taxon>Bacteroidota</taxon>
        <taxon>Flavobacteriia</taxon>
        <taxon>Flavobacteriales</taxon>
        <taxon>Flavobacteriaceae</taxon>
        <taxon>Flagellimonas</taxon>
    </lineage>
</organism>
<dbReference type="SMART" id="SM00871">
    <property type="entry name" value="AraC_E_bind"/>
    <property type="match status" value="1"/>
</dbReference>
<protein>
    <submittedName>
        <fullName evidence="2">GyrI-like domain-containing protein</fullName>
    </submittedName>
</protein>
<gene>
    <name evidence="2" type="ORF">VOP03_05855</name>
</gene>
<dbReference type="EMBL" id="JAYMGW010000003">
    <property type="protein sequence ID" value="MEC4264866.1"/>
    <property type="molecule type" value="Genomic_DNA"/>
</dbReference>
<comment type="caution">
    <text evidence="2">The sequence shown here is derived from an EMBL/GenBank/DDBJ whole genome shotgun (WGS) entry which is preliminary data.</text>
</comment>